<evidence type="ECO:0000256" key="8">
    <source>
        <dbReference type="PIRSR" id="PIRSR001093-1"/>
    </source>
</evidence>
<evidence type="ECO:0000256" key="5">
    <source>
        <dbReference type="ARBA" id="ARBA00022801"/>
    </source>
</evidence>
<keyword evidence="13" id="KW-1185">Reference proteome</keyword>
<keyword evidence="7" id="KW-0326">Glycosidase</keyword>
<dbReference type="PANTHER" id="PTHR22600:SF26">
    <property type="entry name" value="BETA-N-ACETYLHEXOSAMINIDASE"/>
    <property type="match status" value="1"/>
</dbReference>
<evidence type="ECO:0000313" key="12">
    <source>
        <dbReference type="EMBL" id="ORX70934.1"/>
    </source>
</evidence>
<evidence type="ECO:0000256" key="9">
    <source>
        <dbReference type="SAM" id="SignalP"/>
    </source>
</evidence>
<evidence type="ECO:0000256" key="3">
    <source>
        <dbReference type="ARBA" id="ARBA00012663"/>
    </source>
</evidence>
<feature type="domain" description="Glycoside hydrolase family 20 catalytic" evidence="10">
    <location>
        <begin position="129"/>
        <end position="316"/>
    </location>
</feature>
<evidence type="ECO:0000256" key="1">
    <source>
        <dbReference type="ARBA" id="ARBA00001231"/>
    </source>
</evidence>
<comment type="caution">
    <text evidence="12">The sequence shown here is derived from an EMBL/GenBank/DDBJ whole genome shotgun (WGS) entry which is preliminary data.</text>
</comment>
<evidence type="ECO:0000256" key="4">
    <source>
        <dbReference type="ARBA" id="ARBA00022729"/>
    </source>
</evidence>
<dbReference type="STRING" id="61395.A0A1Y1WCR1"/>
<comment type="similarity">
    <text evidence="2">Belongs to the glycosyl hydrolase 20 family.</text>
</comment>
<feature type="signal peptide" evidence="9">
    <location>
        <begin position="1"/>
        <end position="19"/>
    </location>
</feature>
<dbReference type="Proteomes" id="UP000193922">
    <property type="component" value="Unassembled WGS sequence"/>
</dbReference>
<feature type="active site" description="Proton donor" evidence="8">
    <location>
        <position position="280"/>
    </location>
</feature>
<dbReference type="EC" id="3.2.1.52" evidence="3"/>
<dbReference type="InterPro" id="IPR029018">
    <property type="entry name" value="Hex-like_dom2"/>
</dbReference>
<feature type="chain" id="PRO_5012779125" description="beta-N-acetylhexosaminidase" evidence="9">
    <location>
        <begin position="20"/>
        <end position="480"/>
    </location>
</feature>
<accession>A0A1Y1WCR1</accession>
<dbReference type="GO" id="GO:0005975">
    <property type="term" value="P:carbohydrate metabolic process"/>
    <property type="evidence" value="ECO:0007669"/>
    <property type="project" value="InterPro"/>
</dbReference>
<dbReference type="GO" id="GO:0004563">
    <property type="term" value="F:beta-N-acetylhexosaminidase activity"/>
    <property type="evidence" value="ECO:0007669"/>
    <property type="project" value="UniProtKB-EC"/>
</dbReference>
<comment type="catalytic activity">
    <reaction evidence="1">
        <text>Hydrolysis of terminal non-reducing N-acetyl-D-hexosamine residues in N-acetyl-beta-D-hexosaminides.</text>
        <dbReference type="EC" id="3.2.1.52"/>
    </reaction>
</comment>
<dbReference type="GO" id="GO:0016020">
    <property type="term" value="C:membrane"/>
    <property type="evidence" value="ECO:0007669"/>
    <property type="project" value="TreeGrafter"/>
</dbReference>
<name>A0A1Y1WCR1_9FUNG</name>
<dbReference type="Pfam" id="PF14845">
    <property type="entry name" value="Glycohydro_20b2"/>
    <property type="match status" value="1"/>
</dbReference>
<evidence type="ECO:0000256" key="7">
    <source>
        <dbReference type="ARBA" id="ARBA00023295"/>
    </source>
</evidence>
<dbReference type="PIRSF" id="PIRSF001093">
    <property type="entry name" value="B-hxosamndse_ab_euk"/>
    <property type="match status" value="1"/>
</dbReference>
<protein>
    <recommendedName>
        <fullName evidence="3">beta-N-acetylhexosaminidase</fullName>
        <ecNumber evidence="3">3.2.1.52</ecNumber>
    </recommendedName>
</protein>
<dbReference type="GeneID" id="63803985"/>
<sequence length="480" mass="53853">MKITASAIGLLAAIPSVFGLWPIPTSHTEGKSNSQVWWVDIQVQGQSSPVVRDAVERYRNIINSESFLAPVDYKRGSTDEALGLETDESYTLDASLKAKSPYGVVRGLETFSQLVVVNTPISIKDAPAFPHRGVLFDTSRNWYSVDAVKHTLDAMSYNKLNVLHWHIVDSQSWGIERAAYSDKQLYSYKDIKDIVQYAKNRGIRVIPEFDVPGHTYAVGLSHPEIMSCLDVQPGWDKYAAEPPSGQLNIAKDGSIEFAKKIFKEYAALFPDNVIHVGGDEVNMRCWETDPDVQKHLAANKNETVESLLLSWYGKLHNYDTIVQTWIDSASVPNTVNRGYRAVSSDYQSLYLDCGHGAWLPNWDGNSWCDPFKTWMHVYNYDVLANITDPAKQKLVLGTEVAIWSEQTDEHSFDPRAWPRAAAMAETGWSGKKDASGHVRTTGEVASRLHEQRYRMVGRGVNAEPMQPLWCARNPGRCDLP</sequence>
<dbReference type="PRINTS" id="PR00738">
    <property type="entry name" value="GLHYDRLASE20"/>
</dbReference>
<evidence type="ECO:0000313" key="13">
    <source>
        <dbReference type="Proteomes" id="UP000193922"/>
    </source>
</evidence>
<evidence type="ECO:0000259" key="10">
    <source>
        <dbReference type="Pfam" id="PF00728"/>
    </source>
</evidence>
<evidence type="ECO:0000256" key="6">
    <source>
        <dbReference type="ARBA" id="ARBA00023180"/>
    </source>
</evidence>
<dbReference type="InterPro" id="IPR025705">
    <property type="entry name" value="Beta_hexosaminidase_sua/sub"/>
</dbReference>
<dbReference type="InterPro" id="IPR015883">
    <property type="entry name" value="Glyco_hydro_20_cat"/>
</dbReference>
<keyword evidence="6" id="KW-0325">Glycoprotein</keyword>
<dbReference type="PANTHER" id="PTHR22600">
    <property type="entry name" value="BETA-HEXOSAMINIDASE"/>
    <property type="match status" value="1"/>
</dbReference>
<dbReference type="Gene3D" id="3.30.379.10">
    <property type="entry name" value="Chitobiase/beta-hexosaminidase domain 2-like"/>
    <property type="match status" value="1"/>
</dbReference>
<dbReference type="GO" id="GO:0030203">
    <property type="term" value="P:glycosaminoglycan metabolic process"/>
    <property type="evidence" value="ECO:0007669"/>
    <property type="project" value="TreeGrafter"/>
</dbReference>
<dbReference type="EMBL" id="MCFD01000005">
    <property type="protein sequence ID" value="ORX70934.1"/>
    <property type="molecule type" value="Genomic_DNA"/>
</dbReference>
<gene>
    <name evidence="12" type="ORF">DL89DRAFT_267039</name>
</gene>
<dbReference type="SUPFAM" id="SSF55545">
    <property type="entry name" value="beta-N-acetylhexosaminidase-like domain"/>
    <property type="match status" value="1"/>
</dbReference>
<dbReference type="OrthoDB" id="428480at2759"/>
<dbReference type="RefSeq" id="XP_040744513.1">
    <property type="nucleotide sequence ID" value="XM_040887337.1"/>
</dbReference>
<keyword evidence="5" id="KW-0378">Hydrolase</keyword>
<evidence type="ECO:0000256" key="2">
    <source>
        <dbReference type="ARBA" id="ARBA00006285"/>
    </source>
</evidence>
<evidence type="ECO:0000259" key="11">
    <source>
        <dbReference type="Pfam" id="PF14845"/>
    </source>
</evidence>
<dbReference type="Gene3D" id="3.20.20.80">
    <property type="entry name" value="Glycosidases"/>
    <property type="match status" value="2"/>
</dbReference>
<dbReference type="AlphaFoldDB" id="A0A1Y1WCR1"/>
<dbReference type="SUPFAM" id="SSF51445">
    <property type="entry name" value="(Trans)glycosidases"/>
    <property type="match status" value="1"/>
</dbReference>
<reference evidence="12 13" key="1">
    <citation type="submission" date="2016-07" db="EMBL/GenBank/DDBJ databases">
        <title>Pervasive Adenine N6-methylation of Active Genes in Fungi.</title>
        <authorList>
            <consortium name="DOE Joint Genome Institute"/>
            <person name="Mondo S.J."/>
            <person name="Dannebaum R.O."/>
            <person name="Kuo R.C."/>
            <person name="Labutti K."/>
            <person name="Haridas S."/>
            <person name="Kuo A."/>
            <person name="Salamov A."/>
            <person name="Ahrendt S.R."/>
            <person name="Lipzen A."/>
            <person name="Sullivan W."/>
            <person name="Andreopoulos W.B."/>
            <person name="Clum A."/>
            <person name="Lindquist E."/>
            <person name="Daum C."/>
            <person name="Ramamoorthy G.K."/>
            <person name="Gryganskyi A."/>
            <person name="Culley D."/>
            <person name="Magnuson J.K."/>
            <person name="James T.Y."/>
            <person name="O'Malley M.A."/>
            <person name="Stajich J.E."/>
            <person name="Spatafora J.W."/>
            <person name="Visel A."/>
            <person name="Grigoriev I.V."/>
        </authorList>
    </citation>
    <scope>NUCLEOTIDE SEQUENCE [LARGE SCALE GENOMIC DNA]</scope>
    <source>
        <strain evidence="12 13">ATCC 12442</strain>
    </source>
</reference>
<organism evidence="12 13">
    <name type="scientific">Linderina pennispora</name>
    <dbReference type="NCBI Taxonomy" id="61395"/>
    <lineage>
        <taxon>Eukaryota</taxon>
        <taxon>Fungi</taxon>
        <taxon>Fungi incertae sedis</taxon>
        <taxon>Zoopagomycota</taxon>
        <taxon>Kickxellomycotina</taxon>
        <taxon>Kickxellomycetes</taxon>
        <taxon>Kickxellales</taxon>
        <taxon>Kickxellaceae</taxon>
        <taxon>Linderina</taxon>
    </lineage>
</organism>
<dbReference type="Pfam" id="PF00728">
    <property type="entry name" value="Glyco_hydro_20"/>
    <property type="match status" value="1"/>
</dbReference>
<dbReference type="InterPro" id="IPR017853">
    <property type="entry name" value="GH"/>
</dbReference>
<feature type="domain" description="Beta-hexosaminidase eukaryotic type N-terminal" evidence="11">
    <location>
        <begin position="77"/>
        <end position="114"/>
    </location>
</feature>
<dbReference type="InterPro" id="IPR029019">
    <property type="entry name" value="HEX_eukaryotic_N"/>
</dbReference>
<proteinExistence type="inferred from homology"/>
<keyword evidence="4 9" id="KW-0732">Signal</keyword>